<accession>A0ABR7QIC3</accession>
<dbReference type="InterPro" id="IPR013783">
    <property type="entry name" value="Ig-like_fold"/>
</dbReference>
<name>A0ABR7QIC3_9FLAO</name>
<dbReference type="Pfam" id="PF01345">
    <property type="entry name" value="DUF11"/>
    <property type="match status" value="4"/>
</dbReference>
<dbReference type="InterPro" id="IPR051172">
    <property type="entry name" value="Chlamydia_OmcB"/>
</dbReference>
<dbReference type="Gene3D" id="2.60.40.3440">
    <property type="match status" value="1"/>
</dbReference>
<proteinExistence type="predicted"/>
<feature type="domain" description="DUF11" evidence="3">
    <location>
        <begin position="1507"/>
        <end position="1621"/>
    </location>
</feature>
<feature type="compositionally biased region" description="Acidic residues" evidence="1">
    <location>
        <begin position="1487"/>
        <end position="1497"/>
    </location>
</feature>
<reference evidence="4 5" key="1">
    <citation type="submission" date="2020-08" db="EMBL/GenBank/DDBJ databases">
        <title>Arenibacter gaetbuli sp. nov., isolated from a sand dune.</title>
        <authorList>
            <person name="Park S."/>
            <person name="Yoon J.-H."/>
        </authorList>
    </citation>
    <scope>NUCLEOTIDE SEQUENCE [LARGE SCALE GENOMIC DNA]</scope>
    <source>
        <strain evidence="4 5">BSSL-BM3</strain>
    </source>
</reference>
<dbReference type="InterPro" id="IPR036179">
    <property type="entry name" value="Ig-like_dom_sf"/>
</dbReference>
<dbReference type="SUPFAM" id="SSF48726">
    <property type="entry name" value="Immunoglobulin"/>
    <property type="match status" value="1"/>
</dbReference>
<dbReference type="PANTHER" id="PTHR34819:SF3">
    <property type="entry name" value="CELL SURFACE PROTEIN"/>
    <property type="match status" value="1"/>
</dbReference>
<dbReference type="Pfam" id="PF17963">
    <property type="entry name" value="Big_9"/>
    <property type="match status" value="1"/>
</dbReference>
<keyword evidence="5" id="KW-1185">Reference proteome</keyword>
<feature type="domain" description="DUF11" evidence="3">
    <location>
        <begin position="1122"/>
        <end position="1234"/>
    </location>
</feature>
<feature type="chain" id="PRO_5046266440" evidence="2">
    <location>
        <begin position="27"/>
        <end position="1729"/>
    </location>
</feature>
<dbReference type="InterPro" id="IPR047589">
    <property type="entry name" value="DUF11_rpt"/>
</dbReference>
<dbReference type="NCBIfam" id="TIGR01451">
    <property type="entry name" value="B_ant_repeat"/>
    <property type="match status" value="4"/>
</dbReference>
<keyword evidence="2" id="KW-0732">Signal</keyword>
<feature type="region of interest" description="Disordered" evidence="1">
    <location>
        <begin position="1221"/>
        <end position="1253"/>
    </location>
</feature>
<dbReference type="Gene3D" id="2.60.40.3080">
    <property type="match status" value="1"/>
</dbReference>
<gene>
    <name evidence="4" type="ORF">H4O18_02920</name>
</gene>
<protein>
    <submittedName>
        <fullName evidence="4">DUF11 domain-containing protein</fullName>
    </submittedName>
</protein>
<evidence type="ECO:0000313" key="4">
    <source>
        <dbReference type="EMBL" id="MBC8766936.1"/>
    </source>
</evidence>
<dbReference type="PANTHER" id="PTHR34819">
    <property type="entry name" value="LARGE CYSTEINE-RICH PERIPLASMIC PROTEIN OMCB"/>
    <property type="match status" value="1"/>
</dbReference>
<dbReference type="InterPro" id="IPR026341">
    <property type="entry name" value="T9SS_type_B"/>
</dbReference>
<feature type="signal peptide" evidence="2">
    <location>
        <begin position="1"/>
        <end position="26"/>
    </location>
</feature>
<feature type="compositionally biased region" description="Low complexity" evidence="1">
    <location>
        <begin position="1223"/>
        <end position="1233"/>
    </location>
</feature>
<dbReference type="EMBL" id="JACLHY010000001">
    <property type="protein sequence ID" value="MBC8766936.1"/>
    <property type="molecule type" value="Genomic_DNA"/>
</dbReference>
<feature type="domain" description="DUF11" evidence="3">
    <location>
        <begin position="1254"/>
        <end position="1366"/>
    </location>
</feature>
<comment type="caution">
    <text evidence="4">The sequence shown here is derived from an EMBL/GenBank/DDBJ whole genome shotgun (WGS) entry which is preliminary data.</text>
</comment>
<evidence type="ECO:0000256" key="1">
    <source>
        <dbReference type="SAM" id="MobiDB-lite"/>
    </source>
</evidence>
<sequence length="1729" mass="186599">MRHTLRNRISCFCCSILLFGVVDVSAQSGVGGNFGVEANLYSGEPNAGNDDWFTGNSGLGVIDESNLVSFQGIINSGQNTVFQASMGKPNYSTQNGRLWYGANFGHDYIAEENDKTAFSQGRNGDNPANWQVKPSKISKKADIVDSFVHVRRDGRNLTDDLWVTMAVSTSDNGGAHYTDVEFYIEEIQLVGNSFSNFGQEEGHTAWQFDNDGKVTTIGDLDVGFDYSGSSLMSLDVRIWISREDYLANTGFTYNSFDGESGSSVYGYAHVDYGQNSFSKINNASTTAPPWGTYNDDLTPSSTYGKEALAEVGLNFTGLGFDPAVIFGLDVPSYFPYSAVLIKTRGSSSFSSGLVDFAGPYPFLGTAYEGQLDTSILRPINFDSCMAEQTMALEANFKSSSALYYWESVTPGITFPDGSTSKEGVGLDLIDIESPGTYRLNIASCSGCSPDPSKATSITVYASPCANDDQEQVTRNKSVVIQVLDNDIDLDNNININSISNAGLLQSANGTVTISTATAEIMYTPNPGYLGTDTFEYKICDTDGLCDVGLVTVETFEEIPPPFIDSDNDGILDRSDLDDDNDGIPDIEELNTVIANSQPQCGGETTLDFSANAVLLSGTPLQQGAVYRIPNVTSGTDALITIVQIYNATVTEIDNNSMAKEAFRPYTAFNFANKDDQGLIEYKIRFVTSGGSNPVVLDKIFMNFNDIDGTHQYGEQTWSYNPTSYVISSPTELTMSTDGKWVIGTAGTTTYPTGSNIVPQVNFGVDYNSRSEISIRVGAVARVAGAFSTQRQHNIEFGCVTNYIDPRIYGLDNDWDGVTNQLDLDVDNDGIYDAVEAGHNQTHTNGVVDGPYGLNGLADSVESALDNGVINYVVNNTDGTTGPDYMDTDSDDDGCSDANEAYNNPNSDQGDNPFYGLGTPPKINSNGIVMAATYPVPADVDGNGVFEFQENTAPYIVTQPIDKSICPGNDASFSVVAANTDTYQWQWLNGSVWEDLLESGTYSGTKTNVLDITNALLGDNGNSYRVVIGNATHICPVDASTPVKLNVLSPPSVVANASATAVNAGETVVLTGAGADSYIWDNGASDGAPIPIFSTTVFTVVGTDANGCEGRDTITIVVNGMSDLSLTKIADIPNPNIGEKIMFSLTLTNNGPEEATNVIVEDQIPVGYTINAINDGGVLNGNSISWTLPSIAMGTQVLTYELIVNAPTGAVDEYKNIAQITSVDQIDPDSSPNNDDNDQSEDDEDSHTIPTPTVDLNVSKTVDKLETFVGETVTFTIDVVNNGNYSASNIIIQDILPSGYDLITANSNNGSYNASSSLWEIPFIDIAGTATLQMLVTVLNSGDYTNIAKLVKVDQLDSETANDQDEAYVSVVPMADISLKKTVNNNMPNVGEEVVYTLTVTNDGPDTATNLQITDILPFGITVGNINDGGVLNGNTIIWNVPNLEIGSIALTYEGTINIPQGVNGEYKNIAQITNVDQLDMDSAPNNDDNDQSEDDEDSHTVGTPIVDLETFKTVVPQEGYIGDEVVFTVRVINHGPYVASHLGITEELPAGYDYISSETDNGTYDPTMGIWTMDTLGIEESSTLEIKATITELDDYVNVATLAYVDQLDFRPNNDSSMASITLIDLEVKEIDEDCMVIFNEFSPNNDGLNDVFFIECIESYPNNYLQIFNRWGKRVFETKGYKNDWHGTVSKTNYIGSDNNLPVGTYFYLLDFGDGVRPVKSGWLYISR</sequence>
<dbReference type="Gene3D" id="2.60.40.10">
    <property type="entry name" value="Immunoglobulins"/>
    <property type="match status" value="1"/>
</dbReference>
<dbReference type="Proteomes" id="UP000618952">
    <property type="component" value="Unassembled WGS sequence"/>
</dbReference>
<feature type="compositionally biased region" description="Acidic residues" evidence="1">
    <location>
        <begin position="1234"/>
        <end position="1244"/>
    </location>
</feature>
<organism evidence="4 5">
    <name type="scientific">Arenibacter arenosicollis</name>
    <dbReference type="NCBI Taxonomy" id="2762274"/>
    <lineage>
        <taxon>Bacteria</taxon>
        <taxon>Pseudomonadati</taxon>
        <taxon>Bacteroidota</taxon>
        <taxon>Flavobacteriia</taxon>
        <taxon>Flavobacteriales</taxon>
        <taxon>Flavobacteriaceae</taxon>
        <taxon>Arenibacter</taxon>
    </lineage>
</organism>
<dbReference type="Pfam" id="PF13585">
    <property type="entry name" value="CHU_C"/>
    <property type="match status" value="1"/>
</dbReference>
<evidence type="ECO:0000259" key="3">
    <source>
        <dbReference type="Pfam" id="PF01345"/>
    </source>
</evidence>
<feature type="domain" description="DUF11" evidence="3">
    <location>
        <begin position="1375"/>
        <end position="1487"/>
    </location>
</feature>
<feature type="region of interest" description="Disordered" evidence="1">
    <location>
        <begin position="1479"/>
        <end position="1503"/>
    </location>
</feature>
<evidence type="ECO:0000313" key="5">
    <source>
        <dbReference type="Proteomes" id="UP000618952"/>
    </source>
</evidence>
<dbReference type="NCBIfam" id="TIGR04131">
    <property type="entry name" value="Bac_Flav_CTERM"/>
    <property type="match status" value="1"/>
</dbReference>
<dbReference type="RefSeq" id="WP_187581591.1">
    <property type="nucleotide sequence ID" value="NZ_JACLHY010000001.1"/>
</dbReference>
<evidence type="ECO:0000256" key="2">
    <source>
        <dbReference type="SAM" id="SignalP"/>
    </source>
</evidence>
<dbReference type="InterPro" id="IPR001434">
    <property type="entry name" value="OmcB-like_DUF11"/>
</dbReference>